<dbReference type="Pfam" id="PF01068">
    <property type="entry name" value="DNA_ligase_A_M"/>
    <property type="match status" value="1"/>
</dbReference>
<evidence type="ECO:0000256" key="1">
    <source>
        <dbReference type="ARBA" id="ARBA00007572"/>
    </source>
</evidence>
<evidence type="ECO:0000259" key="17">
    <source>
        <dbReference type="PROSITE" id="PS50160"/>
    </source>
</evidence>
<keyword evidence="6 14" id="KW-0479">Metal-binding</keyword>
<dbReference type="InterPro" id="IPR036599">
    <property type="entry name" value="DNA_ligase_N_sf"/>
</dbReference>
<feature type="binding site" evidence="14">
    <location>
        <position position="281"/>
    </location>
    <ligand>
        <name>ATP</name>
        <dbReference type="ChEBI" id="CHEBI:30616"/>
    </ligand>
</feature>
<evidence type="ECO:0000256" key="11">
    <source>
        <dbReference type="ARBA" id="ARBA00023172"/>
    </source>
</evidence>
<evidence type="ECO:0000256" key="15">
    <source>
        <dbReference type="RuleBase" id="RU004196"/>
    </source>
</evidence>
<evidence type="ECO:0000256" key="6">
    <source>
        <dbReference type="ARBA" id="ARBA00022723"/>
    </source>
</evidence>
<evidence type="ECO:0000256" key="4">
    <source>
        <dbReference type="ARBA" id="ARBA00022618"/>
    </source>
</evidence>
<dbReference type="PROSITE" id="PS50160">
    <property type="entry name" value="DNA_LIGASE_A3"/>
    <property type="match status" value="1"/>
</dbReference>
<feature type="binding site" evidence="14">
    <location>
        <position position="448"/>
    </location>
    <ligand>
        <name>ATP</name>
        <dbReference type="ChEBI" id="CHEBI:30616"/>
    </ligand>
</feature>
<dbReference type="GO" id="GO:0046872">
    <property type="term" value="F:metal ion binding"/>
    <property type="evidence" value="ECO:0007669"/>
    <property type="project" value="UniProtKB-KW"/>
</dbReference>
<feature type="binding site" evidence="14">
    <location>
        <position position="373"/>
    </location>
    <ligand>
        <name>ATP</name>
        <dbReference type="ChEBI" id="CHEBI:30616"/>
    </ligand>
</feature>
<protein>
    <recommendedName>
        <fullName evidence="2 14">DNA ligase</fullName>
        <ecNumber evidence="14">6.5.1.1</ecNumber>
    </recommendedName>
    <alternativeName>
        <fullName evidence="14">Polydeoxyribonucleotide synthase [ATP]</fullName>
    </alternativeName>
</protein>
<dbReference type="Gene3D" id="3.30.470.30">
    <property type="entry name" value="DNA ligase/mRNA capping enzyme"/>
    <property type="match status" value="1"/>
</dbReference>
<comment type="similarity">
    <text evidence="1 14 15">Belongs to the ATP-dependent DNA ligase family.</text>
</comment>
<keyword evidence="8 14" id="KW-0227">DNA damage</keyword>
<feature type="binding site" evidence="14">
    <location>
        <position position="333"/>
    </location>
    <ligand>
        <name>ATP</name>
        <dbReference type="ChEBI" id="CHEBI:30616"/>
    </ligand>
</feature>
<evidence type="ECO:0000256" key="2">
    <source>
        <dbReference type="ARBA" id="ARBA00013308"/>
    </source>
</evidence>
<dbReference type="InterPro" id="IPR012309">
    <property type="entry name" value="DNA_ligase_ATP-dep_C"/>
</dbReference>
<name>A0A2D6M1R8_9ARCH</name>
<evidence type="ECO:0000256" key="5">
    <source>
        <dbReference type="ARBA" id="ARBA00022705"/>
    </source>
</evidence>
<dbReference type="NCBIfam" id="TIGR00574">
    <property type="entry name" value="dnl1"/>
    <property type="match status" value="1"/>
</dbReference>
<dbReference type="AlphaFoldDB" id="A0A2D6M1R8"/>
<feature type="binding site" evidence="14">
    <location>
        <position position="288"/>
    </location>
    <ligand>
        <name>ATP</name>
        <dbReference type="ChEBI" id="CHEBI:30616"/>
    </ligand>
</feature>
<dbReference type="HAMAP" id="MF_00407">
    <property type="entry name" value="DNA_ligase"/>
    <property type="match status" value="1"/>
</dbReference>
<organism evidence="18 19">
    <name type="scientific">Candidatus Iainarchaeum sp</name>
    <dbReference type="NCBI Taxonomy" id="3101447"/>
    <lineage>
        <taxon>Archaea</taxon>
        <taxon>Candidatus Iainarchaeota</taxon>
        <taxon>Candidatus Iainarchaeia</taxon>
        <taxon>Candidatus Iainarchaeales</taxon>
        <taxon>Candidatus Iainarchaeaceae</taxon>
        <taxon>Candidatus Iainarchaeum</taxon>
    </lineage>
</organism>
<feature type="coiled-coil region" evidence="16">
    <location>
        <begin position="183"/>
        <end position="210"/>
    </location>
</feature>
<evidence type="ECO:0000256" key="16">
    <source>
        <dbReference type="SAM" id="Coils"/>
    </source>
</evidence>
<keyword evidence="4 14" id="KW-0132">Cell division</keyword>
<comment type="function">
    <text evidence="14">DNA ligase that seals nicks in double-stranded DNA during DNA replication, DNA recombination and DNA repair.</text>
</comment>
<dbReference type="GO" id="GO:0003910">
    <property type="term" value="F:DNA ligase (ATP) activity"/>
    <property type="evidence" value="ECO:0007669"/>
    <property type="project" value="UniProtKB-UniRule"/>
</dbReference>
<feature type="domain" description="ATP-dependent DNA ligase family profile" evidence="17">
    <location>
        <begin position="361"/>
        <end position="495"/>
    </location>
</feature>
<dbReference type="PROSITE" id="PS00333">
    <property type="entry name" value="DNA_LIGASE_A2"/>
    <property type="match status" value="1"/>
</dbReference>
<dbReference type="InterPro" id="IPR000977">
    <property type="entry name" value="DNA_ligase_ATP-dep"/>
</dbReference>
<keyword evidence="11 14" id="KW-0233">DNA recombination</keyword>
<dbReference type="Gene3D" id="1.10.3260.10">
    <property type="entry name" value="DNA ligase, ATP-dependent, N-terminal domain"/>
    <property type="match status" value="1"/>
</dbReference>
<feature type="binding site" evidence="14">
    <location>
        <position position="454"/>
    </location>
    <ligand>
        <name>ATP</name>
        <dbReference type="ChEBI" id="CHEBI:30616"/>
    </ligand>
</feature>
<feature type="binding site" evidence="14">
    <location>
        <position position="303"/>
    </location>
    <ligand>
        <name>ATP</name>
        <dbReference type="ChEBI" id="CHEBI:30616"/>
    </ligand>
</feature>
<dbReference type="CDD" id="cd07901">
    <property type="entry name" value="Adenylation_DNA_ligase_Arch_LigB"/>
    <property type="match status" value="1"/>
</dbReference>
<dbReference type="EMBL" id="NZBU01000012">
    <property type="protein sequence ID" value="MAG22364.1"/>
    <property type="molecule type" value="Genomic_DNA"/>
</dbReference>
<dbReference type="CDD" id="cd07969">
    <property type="entry name" value="OBF_DNA_ligase_I"/>
    <property type="match status" value="1"/>
</dbReference>
<dbReference type="Pfam" id="PF04679">
    <property type="entry name" value="DNA_ligase_A_C"/>
    <property type="match status" value="1"/>
</dbReference>
<dbReference type="SUPFAM" id="SSF117018">
    <property type="entry name" value="ATP-dependent DNA ligase DNA-binding domain"/>
    <property type="match status" value="1"/>
</dbReference>
<dbReference type="GO" id="GO:0051301">
    <property type="term" value="P:cell division"/>
    <property type="evidence" value="ECO:0007669"/>
    <property type="project" value="UniProtKB-KW"/>
</dbReference>
<dbReference type="Proteomes" id="UP000226592">
    <property type="component" value="Unassembled WGS sequence"/>
</dbReference>
<evidence type="ECO:0000256" key="13">
    <source>
        <dbReference type="ARBA" id="ARBA00023306"/>
    </source>
</evidence>
<comment type="caution">
    <text evidence="18">The sequence shown here is derived from an EMBL/GenBank/DDBJ whole genome shotgun (WGS) entry which is preliminary data.</text>
</comment>
<dbReference type="GO" id="GO:0006310">
    <property type="term" value="P:DNA recombination"/>
    <property type="evidence" value="ECO:0007669"/>
    <property type="project" value="UniProtKB-UniRule"/>
</dbReference>
<dbReference type="PANTHER" id="PTHR45674">
    <property type="entry name" value="DNA LIGASE 1/3 FAMILY MEMBER"/>
    <property type="match status" value="1"/>
</dbReference>
<comment type="catalytic activity">
    <reaction evidence="14">
        <text>ATP + (deoxyribonucleotide)n-3'-hydroxyl + 5'-phospho-(deoxyribonucleotide)m = (deoxyribonucleotide)n+m + AMP + diphosphate.</text>
        <dbReference type="EC" id="6.5.1.1"/>
    </reaction>
</comment>
<dbReference type="FunFam" id="1.10.3260.10:FF:000007">
    <property type="entry name" value="DNA ligase"/>
    <property type="match status" value="1"/>
</dbReference>
<dbReference type="InterPro" id="IPR022865">
    <property type="entry name" value="DNA_ligae_ATP-dep_bac/arc"/>
</dbReference>
<dbReference type="GO" id="GO:0071897">
    <property type="term" value="P:DNA biosynthetic process"/>
    <property type="evidence" value="ECO:0007669"/>
    <property type="project" value="InterPro"/>
</dbReference>
<dbReference type="InterPro" id="IPR012340">
    <property type="entry name" value="NA-bd_OB-fold"/>
</dbReference>
<accession>A0A2D6M1R8</accession>
<reference evidence="19" key="1">
    <citation type="submission" date="2017-09" db="EMBL/GenBank/DDBJ databases">
        <title>The Reconstruction of 2,631 Draft Metagenome-Assembled Genomes from the Global Oceans.</title>
        <authorList>
            <person name="Tully B.J."/>
            <person name="Graham E.D."/>
            <person name="Heidelberg J.F."/>
        </authorList>
    </citation>
    <scope>NUCLEOTIDE SEQUENCE [LARGE SCALE GENOMIC DNA]</scope>
</reference>
<dbReference type="GO" id="GO:0006281">
    <property type="term" value="P:DNA repair"/>
    <property type="evidence" value="ECO:0007669"/>
    <property type="project" value="UniProtKB-UniRule"/>
</dbReference>
<keyword evidence="16" id="KW-0175">Coiled coil</keyword>
<dbReference type="GO" id="GO:0003677">
    <property type="term" value="F:DNA binding"/>
    <property type="evidence" value="ECO:0007669"/>
    <property type="project" value="InterPro"/>
</dbReference>
<feature type="active site" description="N6-AMP-lysine intermediate" evidence="14">
    <location>
        <position position="283"/>
    </location>
</feature>
<evidence type="ECO:0000256" key="8">
    <source>
        <dbReference type="ARBA" id="ARBA00022763"/>
    </source>
</evidence>
<dbReference type="EC" id="6.5.1.1" evidence="14"/>
<dbReference type="GO" id="GO:0005524">
    <property type="term" value="F:ATP binding"/>
    <property type="evidence" value="ECO:0007669"/>
    <property type="project" value="UniProtKB-UniRule"/>
</dbReference>
<keyword evidence="3 14" id="KW-0436">Ligase</keyword>
<dbReference type="PANTHER" id="PTHR45674:SF4">
    <property type="entry name" value="DNA LIGASE 1"/>
    <property type="match status" value="1"/>
</dbReference>
<keyword evidence="9 14" id="KW-0067">ATP-binding</keyword>
<keyword evidence="7 14" id="KW-0547">Nucleotide-binding</keyword>
<evidence type="ECO:0000256" key="3">
    <source>
        <dbReference type="ARBA" id="ARBA00022598"/>
    </source>
</evidence>
<dbReference type="SUPFAM" id="SSF56091">
    <property type="entry name" value="DNA ligase/mRNA capping enzyme, catalytic domain"/>
    <property type="match status" value="1"/>
</dbReference>
<dbReference type="InterPro" id="IPR050191">
    <property type="entry name" value="ATP-dep_DNA_ligase"/>
</dbReference>
<evidence type="ECO:0000313" key="19">
    <source>
        <dbReference type="Proteomes" id="UP000226592"/>
    </source>
</evidence>
<evidence type="ECO:0000256" key="7">
    <source>
        <dbReference type="ARBA" id="ARBA00022741"/>
    </source>
</evidence>
<evidence type="ECO:0000256" key="10">
    <source>
        <dbReference type="ARBA" id="ARBA00022842"/>
    </source>
</evidence>
<evidence type="ECO:0000256" key="9">
    <source>
        <dbReference type="ARBA" id="ARBA00022840"/>
    </source>
</evidence>
<dbReference type="InterPro" id="IPR016059">
    <property type="entry name" value="DNA_ligase_ATP-dep_CS"/>
</dbReference>
<evidence type="ECO:0000256" key="12">
    <source>
        <dbReference type="ARBA" id="ARBA00023204"/>
    </source>
</evidence>
<dbReference type="Gene3D" id="2.40.50.140">
    <property type="entry name" value="Nucleic acid-binding proteins"/>
    <property type="match status" value="1"/>
</dbReference>
<comment type="cofactor">
    <cofactor evidence="14">
        <name>Mg(2+)</name>
        <dbReference type="ChEBI" id="CHEBI:18420"/>
    </cofactor>
</comment>
<dbReference type="InterPro" id="IPR012308">
    <property type="entry name" value="DNA_ligase_ATP-dep_N"/>
</dbReference>
<dbReference type="InterPro" id="IPR012310">
    <property type="entry name" value="DNA_ligase_ATP-dep_cent"/>
</dbReference>
<sequence length="614" mass="69722">MHFRKLSEYFDKIENVSSRLEMTSILAELFKETPGEEIARVIYFSQGQLAPPYKSIEIGMGEKFVEDAIAKGSGYTKKEVHEKFKQIGDLGNVAEEFLKKKKQESLFSTELTIGKIFENLLKIAKTSGSGSQGLKTKLLAELLNNASPVEARYIVRIPLGKLRLGVGDPTIMDAFAINLSEEAKSNKKLVAEVEKQLKEKNEEKRKQELDRKIRVRVREIIEDKYNIHSDLGVIAETLITKGLKGLEKIHIKPGIPIRPTLAERLPSSKEIIKKLGKCGVEAKYDGFRLAVHKNEKEVTIFSRRQENVTEMFPELIEAVRTQIKAKGAIFEGEALAFNEETKEYYPFQITIQRKRKYGIKEMAEEFPLTLFCFDLLYVDGENLMPLPFKERREKLKSIIGRGKRIALTDSIVTDDPKKVDEYFNENIESGLEGIIAKDLNAPYIAGARKFSWIKLKRSYKGELSDTVDTVIIGFFKGKGHRTQFGLGALLTAVYDEKDGMFRSIAKIGTGMKEDDLKELHKILSKISEDNKPKNVDSEIKPDFWVSPKYVVEAIADEITKSPIHTAGRGKGKEGFALRFPRMVKLRQDKTPEQATTVLEIEKMFKNQKNVKLSE</sequence>
<proteinExistence type="inferred from homology"/>
<evidence type="ECO:0000313" key="18">
    <source>
        <dbReference type="EMBL" id="MAG22364.1"/>
    </source>
</evidence>
<keyword evidence="10 14" id="KW-0460">Magnesium</keyword>
<keyword evidence="5 14" id="KW-0235">DNA replication</keyword>
<dbReference type="SUPFAM" id="SSF50249">
    <property type="entry name" value="Nucleic acid-binding proteins"/>
    <property type="match status" value="1"/>
</dbReference>
<gene>
    <name evidence="14" type="primary">lig</name>
    <name evidence="18" type="ORF">CL943_03625</name>
</gene>
<dbReference type="GO" id="GO:0006273">
    <property type="term" value="P:lagging strand elongation"/>
    <property type="evidence" value="ECO:0007669"/>
    <property type="project" value="TreeGrafter"/>
</dbReference>
<keyword evidence="13 14" id="KW-0131">Cell cycle</keyword>
<keyword evidence="12 14" id="KW-0234">DNA repair</keyword>
<evidence type="ECO:0000256" key="14">
    <source>
        <dbReference type="HAMAP-Rule" id="MF_00407"/>
    </source>
</evidence>
<dbReference type="Pfam" id="PF04675">
    <property type="entry name" value="DNA_ligase_A_N"/>
    <property type="match status" value="1"/>
</dbReference>